<reference evidence="5 6" key="1">
    <citation type="submission" date="2020-02" db="EMBL/GenBank/DDBJ databases">
        <authorList>
            <person name="Zheng R.K."/>
            <person name="Sun C.M."/>
        </authorList>
    </citation>
    <scope>NUCLEOTIDE SEQUENCE [LARGE SCALE GENOMIC DNA]</scope>
    <source>
        <strain evidence="6">rifampicinis</strain>
    </source>
</reference>
<dbReference type="Pfam" id="PF13377">
    <property type="entry name" value="Peripla_BP_3"/>
    <property type="match status" value="1"/>
</dbReference>
<feature type="domain" description="HTH lacI-type" evidence="4">
    <location>
        <begin position="13"/>
        <end position="67"/>
    </location>
</feature>
<evidence type="ECO:0000256" key="2">
    <source>
        <dbReference type="ARBA" id="ARBA00023125"/>
    </source>
</evidence>
<proteinExistence type="predicted"/>
<dbReference type="PANTHER" id="PTHR30146:SF154">
    <property type="entry name" value="TRANSCRIPTION REGULATOR, MEMBER OF GALR FAMILY"/>
    <property type="match status" value="1"/>
</dbReference>
<protein>
    <submittedName>
        <fullName evidence="5">LacI family DNA-binding transcriptional regulator</fullName>
    </submittedName>
</protein>
<dbReference type="PANTHER" id="PTHR30146">
    <property type="entry name" value="LACI-RELATED TRANSCRIPTIONAL REPRESSOR"/>
    <property type="match status" value="1"/>
</dbReference>
<dbReference type="Proteomes" id="UP000594468">
    <property type="component" value="Chromosome"/>
</dbReference>
<dbReference type="KEGG" id="pmet:G4Y79_11615"/>
<name>A0A7S8EE02_9CHLR</name>
<evidence type="ECO:0000313" key="5">
    <source>
        <dbReference type="EMBL" id="QPC84983.1"/>
    </source>
</evidence>
<dbReference type="CDD" id="cd01392">
    <property type="entry name" value="HTH_LacI"/>
    <property type="match status" value="1"/>
</dbReference>
<dbReference type="GO" id="GO:0000976">
    <property type="term" value="F:transcription cis-regulatory region binding"/>
    <property type="evidence" value="ECO:0007669"/>
    <property type="project" value="TreeGrafter"/>
</dbReference>
<dbReference type="PROSITE" id="PS00356">
    <property type="entry name" value="HTH_LACI_1"/>
    <property type="match status" value="1"/>
</dbReference>
<dbReference type="PROSITE" id="PS50932">
    <property type="entry name" value="HTH_LACI_2"/>
    <property type="match status" value="1"/>
</dbReference>
<dbReference type="InterPro" id="IPR010982">
    <property type="entry name" value="Lambda_DNA-bd_dom_sf"/>
</dbReference>
<keyword evidence="6" id="KW-1185">Reference proteome</keyword>
<dbReference type="Pfam" id="PF00356">
    <property type="entry name" value="LacI"/>
    <property type="match status" value="1"/>
</dbReference>
<dbReference type="CDD" id="cd06267">
    <property type="entry name" value="PBP1_LacI_sugar_binding-like"/>
    <property type="match status" value="1"/>
</dbReference>
<dbReference type="SUPFAM" id="SSF53822">
    <property type="entry name" value="Periplasmic binding protein-like I"/>
    <property type="match status" value="1"/>
</dbReference>
<dbReference type="AlphaFoldDB" id="A0A7S8EE02"/>
<dbReference type="SMART" id="SM00354">
    <property type="entry name" value="HTH_LACI"/>
    <property type="match status" value="1"/>
</dbReference>
<dbReference type="Gene3D" id="3.40.50.2300">
    <property type="match status" value="2"/>
</dbReference>
<dbReference type="SUPFAM" id="SSF47413">
    <property type="entry name" value="lambda repressor-like DNA-binding domains"/>
    <property type="match status" value="1"/>
</dbReference>
<dbReference type="EMBL" id="CP062983">
    <property type="protein sequence ID" value="QPC84983.1"/>
    <property type="molecule type" value="Genomic_DNA"/>
</dbReference>
<keyword evidence="1" id="KW-0805">Transcription regulation</keyword>
<organism evidence="5 6">
    <name type="scientific">Phototrophicus methaneseepsis</name>
    <dbReference type="NCBI Taxonomy" id="2710758"/>
    <lineage>
        <taxon>Bacteria</taxon>
        <taxon>Bacillati</taxon>
        <taxon>Chloroflexota</taxon>
        <taxon>Candidatus Thermofontia</taxon>
        <taxon>Phototrophicales</taxon>
        <taxon>Phototrophicaceae</taxon>
        <taxon>Phototrophicus</taxon>
    </lineage>
</organism>
<keyword evidence="2 5" id="KW-0238">DNA-binding</keyword>
<dbReference type="RefSeq" id="WP_195173046.1">
    <property type="nucleotide sequence ID" value="NZ_CP062983.1"/>
</dbReference>
<accession>A0A7S8EE02</accession>
<dbReference type="InterPro" id="IPR046335">
    <property type="entry name" value="LacI/GalR-like_sensor"/>
</dbReference>
<dbReference type="PRINTS" id="PR00036">
    <property type="entry name" value="HTHLACI"/>
</dbReference>
<dbReference type="InterPro" id="IPR028082">
    <property type="entry name" value="Peripla_BP_I"/>
</dbReference>
<keyword evidence="3" id="KW-0804">Transcription</keyword>
<gene>
    <name evidence="5" type="ORF">G4Y79_11615</name>
</gene>
<dbReference type="Gene3D" id="1.10.260.40">
    <property type="entry name" value="lambda repressor-like DNA-binding domains"/>
    <property type="match status" value="1"/>
</dbReference>
<dbReference type="GO" id="GO:0003700">
    <property type="term" value="F:DNA-binding transcription factor activity"/>
    <property type="evidence" value="ECO:0007669"/>
    <property type="project" value="TreeGrafter"/>
</dbReference>
<dbReference type="InterPro" id="IPR000843">
    <property type="entry name" value="HTH_LacI"/>
</dbReference>
<sequence length="342" mass="37836">MESKTDNLIGKTITLDDVAKEAGVSRKTVSRVINANGYVSEATRQRVEAVVRKLGYRPNLVARTLASARSTVIGLMIPGITNRYFSQVIAGVESIAQENQYSVLLLNTYGDFARERDAIRLLEEHRVDGLVYNTPTLPVAELRQLLPRQKAVVIIGHDPIEGMAGTVNVDVYSAMIQAVEHLVDVGRRRIAYVKPGIDERYPHRKRLEGLREAFRRLKLDVPPLMVEAVGGSIEDTSNQVEAWLSTKPDVDAIICYNDEAAVATIDACDRLGIKIPDDIAIVGFDDISLSRIQRISLTTFRIPRYEVGVAAARILFEQIHSTGDTSEVILQSAFVKRNSTPA</sequence>
<evidence type="ECO:0000256" key="3">
    <source>
        <dbReference type="ARBA" id="ARBA00023163"/>
    </source>
</evidence>
<evidence type="ECO:0000256" key="1">
    <source>
        <dbReference type="ARBA" id="ARBA00023015"/>
    </source>
</evidence>
<evidence type="ECO:0000313" key="6">
    <source>
        <dbReference type="Proteomes" id="UP000594468"/>
    </source>
</evidence>
<evidence type="ECO:0000259" key="4">
    <source>
        <dbReference type="PROSITE" id="PS50932"/>
    </source>
</evidence>